<comment type="caution">
    <text evidence="1">The sequence shown here is derived from an EMBL/GenBank/DDBJ whole genome shotgun (WGS) entry which is preliminary data.</text>
</comment>
<accession>A0A368N2H6</accession>
<name>A0A368N2H6_9FLAO</name>
<dbReference type="Proteomes" id="UP000252172">
    <property type="component" value="Unassembled WGS sequence"/>
</dbReference>
<sequence length="149" mass="16609">MFLSEDQSDTFIKKMMIMKKFLLFLPMLCVFALCKGQQIAWPQINSTVAIDMFHLQQMSLDSLGSVVVQQGDKNNATILMSSQSEVTVRQDGRQNNVYFNNTHSAGKSSTAIATMGYNNTVDFTGTNSISDGIKMNVKGENVTVFVRNY</sequence>
<proteinExistence type="predicted"/>
<keyword evidence="2" id="KW-1185">Reference proteome</keyword>
<evidence type="ECO:0000313" key="1">
    <source>
        <dbReference type="EMBL" id="RCU44757.1"/>
    </source>
</evidence>
<organism evidence="1 2">
    <name type="scientific">Chryseobacterium lacus</name>
    <dbReference type="NCBI Taxonomy" id="2058346"/>
    <lineage>
        <taxon>Bacteria</taxon>
        <taxon>Pseudomonadati</taxon>
        <taxon>Bacteroidota</taxon>
        <taxon>Flavobacteriia</taxon>
        <taxon>Flavobacteriales</taxon>
        <taxon>Weeksellaceae</taxon>
        <taxon>Chryseobacterium group</taxon>
        <taxon>Chryseobacterium</taxon>
    </lineage>
</organism>
<gene>
    <name evidence="1" type="ORF">DQ356_00620</name>
</gene>
<evidence type="ECO:0000313" key="2">
    <source>
        <dbReference type="Proteomes" id="UP000252172"/>
    </source>
</evidence>
<dbReference type="EMBL" id="QPIE01000001">
    <property type="protein sequence ID" value="RCU44757.1"/>
    <property type="molecule type" value="Genomic_DNA"/>
</dbReference>
<dbReference type="AlphaFoldDB" id="A0A368N2H6"/>
<reference evidence="1 2" key="1">
    <citation type="submission" date="2018-07" db="EMBL/GenBank/DDBJ databases">
        <title>Chryseobacterium lacus sp. nov., isolated from lake water.</title>
        <authorList>
            <person name="Li C.-M."/>
        </authorList>
    </citation>
    <scope>NUCLEOTIDE SEQUENCE [LARGE SCALE GENOMIC DNA]</scope>
    <source>
        <strain evidence="1 2">YLOS41</strain>
    </source>
</reference>
<protein>
    <submittedName>
        <fullName evidence="1">Uncharacterized protein</fullName>
    </submittedName>
</protein>